<evidence type="ECO:0000313" key="1">
    <source>
        <dbReference type="EMBL" id="KAF4081217.1"/>
    </source>
</evidence>
<accession>A0A7J6AGS3</accession>
<gene>
    <name evidence="1" type="ORF">AMELA_G00158970</name>
</gene>
<evidence type="ECO:0000313" key="2">
    <source>
        <dbReference type="Proteomes" id="UP000593565"/>
    </source>
</evidence>
<dbReference type="Proteomes" id="UP000593565">
    <property type="component" value="Unassembled WGS sequence"/>
</dbReference>
<comment type="caution">
    <text evidence="1">The sequence shown here is derived from an EMBL/GenBank/DDBJ whole genome shotgun (WGS) entry which is preliminary data.</text>
</comment>
<sequence>MLISIGSQSTILSRFLNPESMLAKRDPEEDCAPLPSTLLANIQSLENKLDDFRARVKFQMEIWDCNVLYFTETWLNPELSDYTIQLAEFFSGFRTVSQGEVECV</sequence>
<keyword evidence="2" id="KW-1185">Reference proteome</keyword>
<organism evidence="1 2">
    <name type="scientific">Ameiurus melas</name>
    <name type="common">Black bullhead</name>
    <name type="synonym">Silurus melas</name>
    <dbReference type="NCBI Taxonomy" id="219545"/>
    <lineage>
        <taxon>Eukaryota</taxon>
        <taxon>Metazoa</taxon>
        <taxon>Chordata</taxon>
        <taxon>Craniata</taxon>
        <taxon>Vertebrata</taxon>
        <taxon>Euteleostomi</taxon>
        <taxon>Actinopterygii</taxon>
        <taxon>Neopterygii</taxon>
        <taxon>Teleostei</taxon>
        <taxon>Ostariophysi</taxon>
        <taxon>Siluriformes</taxon>
        <taxon>Ictaluridae</taxon>
        <taxon>Ameiurus</taxon>
    </lineage>
</organism>
<protein>
    <submittedName>
        <fullName evidence="1">Uncharacterized protein</fullName>
    </submittedName>
</protein>
<proteinExistence type="predicted"/>
<dbReference type="EMBL" id="JAAGNN010000013">
    <property type="protein sequence ID" value="KAF4081217.1"/>
    <property type="molecule type" value="Genomic_DNA"/>
</dbReference>
<reference evidence="1 2" key="1">
    <citation type="submission" date="2020-02" db="EMBL/GenBank/DDBJ databases">
        <title>A chromosome-scale genome assembly of the black bullhead catfish (Ameiurus melas).</title>
        <authorList>
            <person name="Wen M."/>
            <person name="Zham M."/>
            <person name="Cabau C."/>
            <person name="Klopp C."/>
            <person name="Donnadieu C."/>
            <person name="Roques C."/>
            <person name="Bouchez O."/>
            <person name="Lampietro C."/>
            <person name="Jouanno E."/>
            <person name="Herpin A."/>
            <person name="Louis A."/>
            <person name="Berthelot C."/>
            <person name="Parey E."/>
            <person name="Roest-Crollius H."/>
            <person name="Braasch I."/>
            <person name="Postlethwait J."/>
            <person name="Robinson-Rechavi M."/>
            <person name="Echchiki A."/>
            <person name="Begum T."/>
            <person name="Montfort J."/>
            <person name="Schartl M."/>
            <person name="Bobe J."/>
            <person name="Guiguen Y."/>
        </authorList>
    </citation>
    <scope>NUCLEOTIDE SEQUENCE [LARGE SCALE GENOMIC DNA]</scope>
    <source>
        <strain evidence="1">M_S1</strain>
        <tissue evidence="1">Blood</tissue>
    </source>
</reference>
<dbReference type="AlphaFoldDB" id="A0A7J6AGS3"/>
<name>A0A7J6AGS3_AMEME</name>